<evidence type="ECO:0000313" key="6">
    <source>
        <dbReference type="EMBL" id="SCV70998.1"/>
    </source>
</evidence>
<keyword evidence="7" id="KW-1185">Reference proteome</keyword>
<dbReference type="STRING" id="269621.A0A238FII8"/>
<dbReference type="OrthoDB" id="3358017at2759"/>
<evidence type="ECO:0000256" key="4">
    <source>
        <dbReference type="ARBA" id="ARBA00023136"/>
    </source>
</evidence>
<sequence>MSRALSASSKDSSTLTFNIYAAAIVFITMFGLITITNAVHVIKSRAWWLSILLLGGLGQLIGWSGRLWSSKNVYSLNAFLIQQVTLILSPCFYSAVLYGWLGTLTQTLGAEHSRIRPGFYMLFFCLADLLAIVVQAVGGAMAATALQRHEKSTTGTHIMVAGIALQLAAMLAFCVLGFDFLRRAIRSPTYHERKAQPESSCNDFFTACFGLRFGSLFGQSWSSCLYRMVELAEGWTGYLITHEPFFICLDAVPMVLCQAVFVIAFPPFCIPYHGGNATDDAEMSSRATTIVFDPETPQEKGSHKVAL</sequence>
<dbReference type="GO" id="GO:0000324">
    <property type="term" value="C:fungal-type vacuole"/>
    <property type="evidence" value="ECO:0007669"/>
    <property type="project" value="TreeGrafter"/>
</dbReference>
<keyword evidence="4 5" id="KW-0472">Membrane</keyword>
<proteinExistence type="predicted"/>
<keyword evidence="2 5" id="KW-0812">Transmembrane</keyword>
<dbReference type="Proteomes" id="UP000198372">
    <property type="component" value="Unassembled WGS sequence"/>
</dbReference>
<dbReference type="AlphaFoldDB" id="A0A238FII8"/>
<feature type="transmembrane region" description="Helical" evidence="5">
    <location>
        <begin position="80"/>
        <end position="101"/>
    </location>
</feature>
<feature type="transmembrane region" description="Helical" evidence="5">
    <location>
        <begin position="122"/>
        <end position="146"/>
    </location>
</feature>
<feature type="transmembrane region" description="Helical" evidence="5">
    <location>
        <begin position="20"/>
        <end position="39"/>
    </location>
</feature>
<keyword evidence="3 5" id="KW-1133">Transmembrane helix</keyword>
<name>A0A238FII8_9BASI</name>
<reference evidence="7" key="1">
    <citation type="submission" date="2016-09" db="EMBL/GenBank/DDBJ databases">
        <authorList>
            <person name="Jeantristanb JTB J.-T."/>
            <person name="Ricardo R."/>
        </authorList>
    </citation>
    <scope>NUCLEOTIDE SEQUENCE [LARGE SCALE GENOMIC DNA]</scope>
</reference>
<dbReference type="EMBL" id="FMSP01000006">
    <property type="protein sequence ID" value="SCV70998.1"/>
    <property type="molecule type" value="Genomic_DNA"/>
</dbReference>
<comment type="subcellular location">
    <subcellularLocation>
        <location evidence="1">Membrane</location>
        <topology evidence="1">Multi-pass membrane protein</topology>
    </subcellularLocation>
</comment>
<dbReference type="PANTHER" id="PTHR31465">
    <property type="entry name" value="PROTEIN RTA1-RELATED"/>
    <property type="match status" value="1"/>
</dbReference>
<evidence type="ECO:0000256" key="5">
    <source>
        <dbReference type="SAM" id="Phobius"/>
    </source>
</evidence>
<evidence type="ECO:0000313" key="7">
    <source>
        <dbReference type="Proteomes" id="UP000198372"/>
    </source>
</evidence>
<accession>A0A238FII8</accession>
<organism evidence="6 7">
    <name type="scientific">Microbotryum intermedium</name>
    <dbReference type="NCBI Taxonomy" id="269621"/>
    <lineage>
        <taxon>Eukaryota</taxon>
        <taxon>Fungi</taxon>
        <taxon>Dikarya</taxon>
        <taxon>Basidiomycota</taxon>
        <taxon>Pucciniomycotina</taxon>
        <taxon>Microbotryomycetes</taxon>
        <taxon>Microbotryales</taxon>
        <taxon>Microbotryaceae</taxon>
        <taxon>Microbotryum</taxon>
    </lineage>
</organism>
<evidence type="ECO:0000256" key="2">
    <source>
        <dbReference type="ARBA" id="ARBA00022692"/>
    </source>
</evidence>
<protein>
    <submittedName>
        <fullName evidence="6">BQ2448_3760 protein</fullName>
    </submittedName>
</protein>
<evidence type="ECO:0000256" key="1">
    <source>
        <dbReference type="ARBA" id="ARBA00004141"/>
    </source>
</evidence>
<gene>
    <name evidence="6" type="ORF">BQ2448_3760</name>
</gene>
<feature type="transmembrane region" description="Helical" evidence="5">
    <location>
        <begin position="158"/>
        <end position="181"/>
    </location>
</feature>
<evidence type="ECO:0000256" key="3">
    <source>
        <dbReference type="ARBA" id="ARBA00022989"/>
    </source>
</evidence>
<feature type="transmembrane region" description="Helical" evidence="5">
    <location>
        <begin position="46"/>
        <end position="68"/>
    </location>
</feature>
<dbReference type="PANTHER" id="PTHR31465:SF9">
    <property type="entry name" value="SPHINGOID LONG-CHAIN BASE TRANSPORTER RSB1"/>
    <property type="match status" value="1"/>
</dbReference>
<dbReference type="InterPro" id="IPR007568">
    <property type="entry name" value="RTA1"/>
</dbReference>
<dbReference type="GO" id="GO:0005886">
    <property type="term" value="C:plasma membrane"/>
    <property type="evidence" value="ECO:0007669"/>
    <property type="project" value="TreeGrafter"/>
</dbReference>
<dbReference type="Pfam" id="PF04479">
    <property type="entry name" value="RTA1"/>
    <property type="match status" value="1"/>
</dbReference>